<dbReference type="FunFam" id="2.40.70.10:FF:000005">
    <property type="entry name" value="DNA damage inducible 1 homolog 2"/>
    <property type="match status" value="1"/>
</dbReference>
<comment type="similarity">
    <text evidence="1">Belongs to the DDI1 family.</text>
</comment>
<gene>
    <name evidence="8 9" type="primary">ddi2</name>
</gene>
<dbReference type="Pfam" id="PF09668">
    <property type="entry name" value="Asp_protease"/>
    <property type="match status" value="1"/>
</dbReference>
<evidence type="ECO:0000256" key="4">
    <source>
        <dbReference type="ARBA" id="ARBA00022801"/>
    </source>
</evidence>
<dbReference type="PANTHER" id="PTHR15397">
    <property type="entry name" value="SODIUM-GLUCOSE COTRANSPORTER REGULATORY PROTEIN -RELATED"/>
    <property type="match status" value="1"/>
</dbReference>
<dbReference type="Proteomes" id="UP000515150">
    <property type="component" value="Chromosome 5"/>
</dbReference>
<organism evidence="7 9">
    <name type="scientific">Betta splendens</name>
    <name type="common">Siamese fighting fish</name>
    <dbReference type="NCBI Taxonomy" id="158456"/>
    <lineage>
        <taxon>Eukaryota</taxon>
        <taxon>Metazoa</taxon>
        <taxon>Chordata</taxon>
        <taxon>Craniata</taxon>
        <taxon>Vertebrata</taxon>
        <taxon>Euteleostomi</taxon>
        <taxon>Actinopterygii</taxon>
        <taxon>Neopterygii</taxon>
        <taxon>Teleostei</taxon>
        <taxon>Neoteleostei</taxon>
        <taxon>Acanthomorphata</taxon>
        <taxon>Anabantaria</taxon>
        <taxon>Anabantiformes</taxon>
        <taxon>Anabantoidei</taxon>
        <taxon>Osphronemidae</taxon>
        <taxon>Betta</taxon>
    </lineage>
</organism>
<dbReference type="Gene3D" id="3.10.20.90">
    <property type="entry name" value="Phosphatidylinositol 3-kinase Catalytic Subunit, Chain A, domain 1"/>
    <property type="match status" value="1"/>
</dbReference>
<feature type="compositionally biased region" description="Low complexity" evidence="5">
    <location>
        <begin position="118"/>
        <end position="129"/>
    </location>
</feature>
<dbReference type="InterPro" id="IPR021109">
    <property type="entry name" value="Peptidase_aspartic_dom_sf"/>
</dbReference>
<keyword evidence="3" id="KW-0064">Aspartyl protease</keyword>
<dbReference type="RefSeq" id="XP_029006861.1">
    <property type="nucleotide sequence ID" value="XM_029151028.2"/>
</dbReference>
<keyword evidence="2" id="KW-0645">Protease</keyword>
<dbReference type="InterPro" id="IPR057273">
    <property type="entry name" value="Ddi1/2_HDD"/>
</dbReference>
<dbReference type="GO" id="GO:0004190">
    <property type="term" value="F:aspartic-type endopeptidase activity"/>
    <property type="evidence" value="ECO:0007669"/>
    <property type="project" value="UniProtKB-KW"/>
</dbReference>
<dbReference type="CDD" id="cd05479">
    <property type="entry name" value="RP_DDI"/>
    <property type="match status" value="1"/>
</dbReference>
<reference evidence="8 9" key="1">
    <citation type="submission" date="2025-04" db="UniProtKB">
        <authorList>
            <consortium name="RefSeq"/>
        </authorList>
    </citation>
    <scope>IDENTIFICATION</scope>
</reference>
<proteinExistence type="inferred from homology"/>
<sequence>MLVTVFCAPRDRPETTFALDVSPEMELRDFVALCELESGIPAGEILITYVEQPLKDPTRALGTYGVKDGDVVVLRQADRRPPPTQPAFPGLPHIDFRSITVPGTSSAASSTQRSAIRPQQQPTQQRAPNPSTPMAFSGSSPQGLDDPALLQQMLLSNPHELSLLKERNPPLAEALLSGDLERFTKVLLEQQQDRAKREQERIRLLTADPFDLDAQAKIEEDIRQHNVEENMTIAMEEAPESFGQVVMLYINCKVNGHPVKAFVDSGAQMTIMSQACAERCNIMRLVDRRWAGIAKGVGTQKIIGRVHLAQVQIEGDFLPCSFSILEDQPMDMLLGLDMLKRHQCSIDLKKSVLLIGTTGTETRFLSEAELPECARLAYGAEGREDVRPDEIADRELAEALQRSIQESGQH</sequence>
<dbReference type="PANTHER" id="PTHR15397:SF3">
    <property type="entry name" value="DNA DAMAGE INDUCIBLE 1 HOMOLOG 2"/>
    <property type="match status" value="1"/>
</dbReference>
<dbReference type="SUPFAM" id="SSF54236">
    <property type="entry name" value="Ubiquitin-like"/>
    <property type="match status" value="1"/>
</dbReference>
<dbReference type="GeneID" id="114855675"/>
<evidence type="ECO:0000256" key="2">
    <source>
        <dbReference type="ARBA" id="ARBA00022670"/>
    </source>
</evidence>
<feature type="domain" description="Ubiquitin-like" evidence="6">
    <location>
        <begin position="3"/>
        <end position="74"/>
    </location>
</feature>
<dbReference type="GO" id="GO:0006508">
    <property type="term" value="P:proteolysis"/>
    <property type="evidence" value="ECO:0007669"/>
    <property type="project" value="UniProtKB-KW"/>
</dbReference>
<keyword evidence="4" id="KW-0378">Hydrolase</keyword>
<dbReference type="AlphaFoldDB" id="A0A6P7MJB0"/>
<protein>
    <submittedName>
        <fullName evidence="8 9">Protein DDI1 homolog 2 isoform X2</fullName>
    </submittedName>
</protein>
<dbReference type="Gene3D" id="2.40.70.10">
    <property type="entry name" value="Acid Proteases"/>
    <property type="match status" value="1"/>
</dbReference>
<accession>A0A6P7MJB0</accession>
<evidence type="ECO:0000259" key="6">
    <source>
        <dbReference type="PROSITE" id="PS50053"/>
    </source>
</evidence>
<dbReference type="CTD" id="84301"/>
<evidence type="ECO:0000313" key="9">
    <source>
        <dbReference type="RefSeq" id="XP_029006861.1"/>
    </source>
</evidence>
<evidence type="ECO:0000313" key="7">
    <source>
        <dbReference type="Proteomes" id="UP000515150"/>
    </source>
</evidence>
<dbReference type="SUPFAM" id="SSF50630">
    <property type="entry name" value="Acid proteases"/>
    <property type="match status" value="1"/>
</dbReference>
<evidence type="ECO:0000256" key="1">
    <source>
        <dbReference type="ARBA" id="ARBA00009136"/>
    </source>
</evidence>
<feature type="region of interest" description="Disordered" evidence="5">
    <location>
        <begin position="99"/>
        <end position="146"/>
    </location>
</feature>
<dbReference type="RefSeq" id="XP_029006860.1">
    <property type="nucleotide sequence ID" value="XM_029151027.3"/>
</dbReference>
<dbReference type="CDD" id="cd01796">
    <property type="entry name" value="Ubl_Ddi1_like"/>
    <property type="match status" value="1"/>
</dbReference>
<dbReference type="Pfam" id="PF24669">
    <property type="entry name" value="Ddi2_HDD"/>
    <property type="match status" value="1"/>
</dbReference>
<dbReference type="InterPro" id="IPR029071">
    <property type="entry name" value="Ubiquitin-like_domsf"/>
</dbReference>
<dbReference type="PROSITE" id="PS50053">
    <property type="entry name" value="UBIQUITIN_2"/>
    <property type="match status" value="1"/>
</dbReference>
<feature type="compositionally biased region" description="Polar residues" evidence="5">
    <location>
        <begin position="132"/>
        <end position="142"/>
    </location>
</feature>
<name>A0A6P7MJB0_BETSP</name>
<keyword evidence="7" id="KW-1185">Reference proteome</keyword>
<dbReference type="InterPro" id="IPR000626">
    <property type="entry name" value="Ubiquitin-like_dom"/>
</dbReference>
<dbReference type="InterPro" id="IPR033882">
    <property type="entry name" value="DDI1_N"/>
</dbReference>
<evidence type="ECO:0000313" key="8">
    <source>
        <dbReference type="RefSeq" id="XP_029006860.1"/>
    </source>
</evidence>
<evidence type="ECO:0000256" key="5">
    <source>
        <dbReference type="SAM" id="MobiDB-lite"/>
    </source>
</evidence>
<dbReference type="InterPro" id="IPR019103">
    <property type="entry name" value="Peptidase_aspartic_DDI1-type"/>
</dbReference>
<evidence type="ECO:0000256" key="3">
    <source>
        <dbReference type="ARBA" id="ARBA00022750"/>
    </source>
</evidence>